<keyword evidence="2" id="KW-1185">Reference proteome</keyword>
<gene>
    <name evidence="1" type="ORF">R9Z33_00110</name>
</gene>
<organism evidence="1 2">
    <name type="scientific">Sediminicoccus rosea</name>
    <dbReference type="NCBI Taxonomy" id="1225128"/>
    <lineage>
        <taxon>Bacteria</taxon>
        <taxon>Pseudomonadati</taxon>
        <taxon>Pseudomonadota</taxon>
        <taxon>Alphaproteobacteria</taxon>
        <taxon>Acetobacterales</taxon>
        <taxon>Roseomonadaceae</taxon>
        <taxon>Sediminicoccus</taxon>
    </lineage>
</organism>
<sequence>MLLRRFLPLLLLLPTACTLPLNSALRDWARQASFAVARTAPEEDAPQRTARGALAAYFYALGAMWDGAPLNFQPAAFAPGSTEPTILALSAALATASADAPPRWATNEVTSPRPTYEDRRLSRLIRAADAPVQQLLLQLKTGVAPAEAAVLTRIGEGHAVLLAQAGRLSQRETERDILQQMDALSRDMRRLPPAAPQITAEGAAPLPPSLAAIFPP</sequence>
<proteinExistence type="predicted"/>
<accession>A0ABZ0PI48</accession>
<dbReference type="RefSeq" id="WP_318649258.1">
    <property type="nucleotide sequence ID" value="NZ_CP137852.1"/>
</dbReference>
<name>A0ABZ0PI48_9PROT</name>
<dbReference type="EMBL" id="CP137852">
    <property type="protein sequence ID" value="WPB85292.1"/>
    <property type="molecule type" value="Genomic_DNA"/>
</dbReference>
<protein>
    <submittedName>
        <fullName evidence="1">Uncharacterized protein</fullName>
    </submittedName>
</protein>
<dbReference type="Proteomes" id="UP001305521">
    <property type="component" value="Chromosome"/>
</dbReference>
<evidence type="ECO:0000313" key="1">
    <source>
        <dbReference type="EMBL" id="WPB85292.1"/>
    </source>
</evidence>
<reference evidence="1 2" key="1">
    <citation type="submission" date="2023-11" db="EMBL/GenBank/DDBJ databases">
        <title>Arctic aerobic anoxygenic photoheterotroph Sediminicoccus rosea KRV36 adapts its photosynthesis to long days of polar summer.</title>
        <authorList>
            <person name="Tomasch J."/>
            <person name="Kopejtka K."/>
            <person name="Bily T."/>
            <person name="Gardiner A.T."/>
            <person name="Gardian Z."/>
            <person name="Shivaramu S."/>
            <person name="Koblizek M."/>
            <person name="Engelhardt F."/>
            <person name="Kaftan D."/>
        </authorList>
    </citation>
    <scope>NUCLEOTIDE SEQUENCE [LARGE SCALE GENOMIC DNA]</scope>
    <source>
        <strain evidence="1 2">R-30</strain>
    </source>
</reference>
<evidence type="ECO:0000313" key="2">
    <source>
        <dbReference type="Proteomes" id="UP001305521"/>
    </source>
</evidence>